<dbReference type="GO" id="GO:0051087">
    <property type="term" value="F:protein-folding chaperone binding"/>
    <property type="evidence" value="ECO:0007669"/>
    <property type="project" value="TreeGrafter"/>
</dbReference>
<dbReference type="PANTHER" id="PTHR43948">
    <property type="entry name" value="DNAJ HOMOLOG SUBFAMILY B"/>
    <property type="match status" value="1"/>
</dbReference>
<dbReference type="AlphaFoldDB" id="A0A4U8Q3D5"/>
<dbReference type="Proteomes" id="UP000306509">
    <property type="component" value="Unassembled WGS sequence"/>
</dbReference>
<dbReference type="InterPro" id="IPR036869">
    <property type="entry name" value="J_dom_sf"/>
</dbReference>
<dbReference type="GO" id="GO:0006260">
    <property type="term" value="P:DNA replication"/>
    <property type="evidence" value="ECO:0007669"/>
    <property type="project" value="UniProtKB-KW"/>
</dbReference>
<dbReference type="SMART" id="SM00271">
    <property type="entry name" value="DnaJ"/>
    <property type="match status" value="1"/>
</dbReference>
<dbReference type="PROSITE" id="PS50076">
    <property type="entry name" value="DNAJ_2"/>
    <property type="match status" value="1"/>
</dbReference>
<dbReference type="PANTHER" id="PTHR43948:SF14">
    <property type="entry name" value="PROTEIN DNAJ, PUTATIVE-RELATED"/>
    <property type="match status" value="1"/>
</dbReference>
<dbReference type="Pfam" id="PF00226">
    <property type="entry name" value="DnaJ"/>
    <property type="match status" value="1"/>
</dbReference>
<dbReference type="InterPro" id="IPR001623">
    <property type="entry name" value="DnaJ_domain"/>
</dbReference>
<protein>
    <submittedName>
        <fullName evidence="3">Chaperone protein DnaJ</fullName>
    </submittedName>
</protein>
<evidence type="ECO:0000313" key="3">
    <source>
        <dbReference type="EMBL" id="TLC99281.1"/>
    </source>
</evidence>
<dbReference type="SUPFAM" id="SSF48452">
    <property type="entry name" value="TPR-like"/>
    <property type="match status" value="1"/>
</dbReference>
<proteinExistence type="predicted"/>
<dbReference type="Gene3D" id="1.25.40.10">
    <property type="entry name" value="Tetratricopeptide repeat domain"/>
    <property type="match status" value="1"/>
</dbReference>
<gene>
    <name evidence="3" type="primary">dnaJ_1</name>
    <name evidence="3" type="ORF">DSM106044_03881</name>
</gene>
<organism evidence="3 4">
    <name type="scientific">Robinsoniella peoriensis</name>
    <dbReference type="NCBI Taxonomy" id="180332"/>
    <lineage>
        <taxon>Bacteria</taxon>
        <taxon>Bacillati</taxon>
        <taxon>Bacillota</taxon>
        <taxon>Clostridia</taxon>
        <taxon>Lachnospirales</taxon>
        <taxon>Lachnospiraceae</taxon>
        <taxon>Robinsoniella</taxon>
    </lineage>
</organism>
<feature type="domain" description="J" evidence="2">
    <location>
        <begin position="4"/>
        <end position="64"/>
    </location>
</feature>
<sequence>MIMDPYKVLGIPSSASDDEVKKAYRKLSRRYHPDANLNNPNKDQAEEKFKEVQQAYDQIMKERTGGYTGGYSGQSSQGYGQGQGFGGYGGGFGQRQYESGEPIEYQAAANYINAGHFQEALNVLNNISQRNAKWYYLSALANAGIGNNLNAKDFASRAAALEPNNFQYQQLKRQLESGGQWYQTMGSGYGGMPQNFDTSCCTQLCCMNMLCGCCCRPC</sequence>
<comment type="caution">
    <text evidence="3">The sequence shown here is derived from an EMBL/GenBank/DDBJ whole genome shotgun (WGS) entry which is preliminary data.</text>
</comment>
<dbReference type="GO" id="GO:0051082">
    <property type="term" value="F:unfolded protein binding"/>
    <property type="evidence" value="ECO:0007669"/>
    <property type="project" value="TreeGrafter"/>
</dbReference>
<dbReference type="SUPFAM" id="SSF46565">
    <property type="entry name" value="Chaperone J-domain"/>
    <property type="match status" value="1"/>
</dbReference>
<accession>A0A4U8Q3D5</accession>
<evidence type="ECO:0000256" key="1">
    <source>
        <dbReference type="ARBA" id="ARBA00022705"/>
    </source>
</evidence>
<name>A0A4U8Q3D5_9FIRM</name>
<keyword evidence="1" id="KW-0235">DNA replication</keyword>
<dbReference type="GO" id="GO:0044183">
    <property type="term" value="F:protein folding chaperone"/>
    <property type="evidence" value="ECO:0007669"/>
    <property type="project" value="TreeGrafter"/>
</dbReference>
<keyword evidence="4" id="KW-1185">Reference proteome</keyword>
<dbReference type="PRINTS" id="PR00625">
    <property type="entry name" value="JDOMAIN"/>
</dbReference>
<reference evidence="3 4" key="1">
    <citation type="journal article" date="2019" name="Anaerobe">
        <title>Detection of Robinsoniella peoriensis in multiple bone samples of a trauma patient.</title>
        <authorList>
            <person name="Schrottner P."/>
            <person name="Hartwich K."/>
            <person name="Bunk B."/>
            <person name="Schober I."/>
            <person name="Helbig S."/>
            <person name="Rudolph W.W."/>
            <person name="Gunzer F."/>
        </authorList>
    </citation>
    <scope>NUCLEOTIDE SEQUENCE [LARGE SCALE GENOMIC DNA]</scope>
    <source>
        <strain evidence="3 4">DSM 106044</strain>
    </source>
</reference>
<evidence type="ECO:0000313" key="4">
    <source>
        <dbReference type="Proteomes" id="UP000306509"/>
    </source>
</evidence>
<dbReference type="GO" id="GO:0005737">
    <property type="term" value="C:cytoplasm"/>
    <property type="evidence" value="ECO:0007669"/>
    <property type="project" value="TreeGrafter"/>
</dbReference>
<dbReference type="Gene3D" id="1.10.287.110">
    <property type="entry name" value="DnaJ domain"/>
    <property type="match status" value="1"/>
</dbReference>
<dbReference type="STRING" id="180332.GCA_000797495_02935"/>
<dbReference type="EMBL" id="QGQD01000072">
    <property type="protein sequence ID" value="TLC99281.1"/>
    <property type="molecule type" value="Genomic_DNA"/>
</dbReference>
<dbReference type="InterPro" id="IPR011990">
    <property type="entry name" value="TPR-like_helical_dom_sf"/>
</dbReference>
<evidence type="ECO:0000259" key="2">
    <source>
        <dbReference type="PROSITE" id="PS50076"/>
    </source>
</evidence>
<dbReference type="RefSeq" id="WP_330373888.1">
    <property type="nucleotide sequence ID" value="NZ_CABMJZ010000085.1"/>
</dbReference>
<dbReference type="CDD" id="cd06257">
    <property type="entry name" value="DnaJ"/>
    <property type="match status" value="1"/>
</dbReference>